<dbReference type="Gene3D" id="2.60.120.200">
    <property type="match status" value="1"/>
</dbReference>
<accession>A0A350P654</accession>
<organism evidence="1 2">
    <name type="scientific">Alteromonas australica</name>
    <dbReference type="NCBI Taxonomy" id="589873"/>
    <lineage>
        <taxon>Bacteria</taxon>
        <taxon>Pseudomonadati</taxon>
        <taxon>Pseudomonadota</taxon>
        <taxon>Gammaproteobacteria</taxon>
        <taxon>Alteromonadales</taxon>
        <taxon>Alteromonadaceae</taxon>
        <taxon>Alteromonas/Salinimonas group</taxon>
        <taxon>Alteromonas</taxon>
    </lineage>
</organism>
<reference evidence="1 2" key="1">
    <citation type="journal article" date="2018" name="Nat. Biotechnol.">
        <title>A standardized bacterial taxonomy based on genome phylogeny substantially revises the tree of life.</title>
        <authorList>
            <person name="Parks D.H."/>
            <person name="Chuvochina M."/>
            <person name="Waite D.W."/>
            <person name="Rinke C."/>
            <person name="Skarshewski A."/>
            <person name="Chaumeil P.A."/>
            <person name="Hugenholtz P."/>
        </authorList>
    </citation>
    <scope>NUCLEOTIDE SEQUENCE [LARGE SCALE GENOMIC DNA]</scope>
    <source>
        <strain evidence="1">UBA11978</strain>
    </source>
</reference>
<dbReference type="EMBL" id="DNAN01000487">
    <property type="protein sequence ID" value="HAW76771.1"/>
    <property type="molecule type" value="Genomic_DNA"/>
</dbReference>
<gene>
    <name evidence="1" type="ORF">DCW74_13670</name>
</gene>
<name>A0A350P654_9ALTE</name>
<sequence>MTTHFTSGVTNVSADGTFGKIKAPDPTKYHVYHEDFNTYAAADFTITTTEDGTGSATEALGDGDGGLLVITNAAGDNDHDFFQLVKEGFKYEAGKQIAFKARFKTSDADASDVVMGLQLTDTSPLNVTDGMFFLLTDGSTTLQFIVEKDSTQSTLDLPTAIEDDTFTTVGFVYSPKDQKFHVFQNNVLAGTVVNTNAPDDEEMTVSFGIQNGAAAAKVLTVDYITAMKERTADGEL</sequence>
<dbReference type="AlphaFoldDB" id="A0A350P654"/>
<evidence type="ECO:0000313" key="2">
    <source>
        <dbReference type="Proteomes" id="UP000263517"/>
    </source>
</evidence>
<dbReference type="Proteomes" id="UP000263517">
    <property type="component" value="Unassembled WGS sequence"/>
</dbReference>
<evidence type="ECO:0000313" key="1">
    <source>
        <dbReference type="EMBL" id="HAW76771.1"/>
    </source>
</evidence>
<proteinExistence type="predicted"/>
<comment type="caution">
    <text evidence="1">The sequence shown here is derived from an EMBL/GenBank/DDBJ whole genome shotgun (WGS) entry which is preliminary data.</text>
</comment>
<protein>
    <submittedName>
        <fullName evidence="1">Uncharacterized protein</fullName>
    </submittedName>
</protein>